<organism evidence="4 5">
    <name type="scientific">Paenibacillus physcomitrellae</name>
    <dbReference type="NCBI Taxonomy" id="1619311"/>
    <lineage>
        <taxon>Bacteria</taxon>
        <taxon>Bacillati</taxon>
        <taxon>Bacillota</taxon>
        <taxon>Bacilli</taxon>
        <taxon>Bacillales</taxon>
        <taxon>Paenibacillaceae</taxon>
        <taxon>Paenibacillus</taxon>
    </lineage>
</organism>
<evidence type="ECO:0000313" key="4">
    <source>
        <dbReference type="EMBL" id="GGA28988.1"/>
    </source>
</evidence>
<keyword evidence="2 3" id="KW-0472">Membrane</keyword>
<dbReference type="InterPro" id="IPR004995">
    <property type="entry name" value="Spore_Ger"/>
</dbReference>
<dbReference type="PIRSF" id="PIRSF005690">
    <property type="entry name" value="GerBA"/>
    <property type="match status" value="1"/>
</dbReference>
<keyword evidence="5" id="KW-1185">Reference proteome</keyword>
<feature type="transmembrane region" description="Helical" evidence="3">
    <location>
        <begin position="380"/>
        <end position="401"/>
    </location>
</feature>
<evidence type="ECO:0000256" key="2">
    <source>
        <dbReference type="ARBA" id="ARBA00023136"/>
    </source>
</evidence>
<comment type="similarity">
    <text evidence="1">Belongs to the GerABKA family.</text>
</comment>
<comment type="caution">
    <text evidence="4">The sequence shown here is derived from an EMBL/GenBank/DDBJ whole genome shotgun (WGS) entry which is preliminary data.</text>
</comment>
<reference evidence="5" key="1">
    <citation type="journal article" date="2019" name="Int. J. Syst. Evol. Microbiol.">
        <title>The Global Catalogue of Microorganisms (GCM) 10K type strain sequencing project: providing services to taxonomists for standard genome sequencing and annotation.</title>
        <authorList>
            <consortium name="The Broad Institute Genomics Platform"/>
            <consortium name="The Broad Institute Genome Sequencing Center for Infectious Disease"/>
            <person name="Wu L."/>
            <person name="Ma J."/>
        </authorList>
    </citation>
    <scope>NUCLEOTIDE SEQUENCE [LARGE SCALE GENOMIC DNA]</scope>
    <source>
        <strain evidence="5">CGMCC 1.15044</strain>
    </source>
</reference>
<keyword evidence="3" id="KW-1133">Transmembrane helix</keyword>
<dbReference type="Proteomes" id="UP000609323">
    <property type="component" value="Unassembled WGS sequence"/>
</dbReference>
<dbReference type="PANTHER" id="PTHR22550:SF5">
    <property type="entry name" value="LEUCINE ZIPPER PROTEIN 4"/>
    <property type="match status" value="1"/>
</dbReference>
<proteinExistence type="inferred from homology"/>
<protein>
    <submittedName>
        <fullName evidence="4">Membrane protein YfkQ</fullName>
    </submittedName>
</protein>
<dbReference type="RefSeq" id="WP_094092969.1">
    <property type="nucleotide sequence ID" value="NZ_BMHF01000003.1"/>
</dbReference>
<sequence>MEKTLLSQSLKENEQNLRDVFHLCSDIVFRYTYNQGTPEFLILYLDGFVDMTVLEQSILRPLMLNRNAEPDGMGKMIRDSFVFTGQTKTSNQVKDVVNNVLKGYVAILTEGESLALLADAAGFDKRAIDEPKTEKASQGPRDCFTEALRTNTMLLRRRITTPRLKMESFKLGELTSTDVVLAYVEDIAKPGLIEEVRKRLKNISTQGILDAAYIEERIQDRPKSPFPQIQKTERPDTTASSLIEGKVAILVDCTPTVLILPINFWAGLQSADDYYERVDFVFARRLVRYVMMFASLTLPGFYIALTTYHPDLLPGTLFISIGEAREKSPFPTIIEVLIMEFVFEGLQEAGIRMPSQIGPLVSIVGALVVGQAAVEANIVSAPIVIVVALTGIASFVIPRYAFAIPLRILRFAIIFLAGIYGMYGVSIGIMAIMIHLVTLQSIGEPYFPPITPLIRRRLKEIILRPPHWPWGKP</sequence>
<name>A0ABQ1FUE9_9BACL</name>
<dbReference type="Pfam" id="PF03323">
    <property type="entry name" value="GerA"/>
    <property type="match status" value="1"/>
</dbReference>
<evidence type="ECO:0000256" key="3">
    <source>
        <dbReference type="SAM" id="Phobius"/>
    </source>
</evidence>
<evidence type="ECO:0000256" key="1">
    <source>
        <dbReference type="ARBA" id="ARBA00005278"/>
    </source>
</evidence>
<dbReference type="PANTHER" id="PTHR22550">
    <property type="entry name" value="SPORE GERMINATION PROTEIN"/>
    <property type="match status" value="1"/>
</dbReference>
<evidence type="ECO:0000313" key="5">
    <source>
        <dbReference type="Proteomes" id="UP000609323"/>
    </source>
</evidence>
<feature type="transmembrane region" description="Helical" evidence="3">
    <location>
        <begin position="286"/>
        <end position="308"/>
    </location>
</feature>
<dbReference type="InterPro" id="IPR050768">
    <property type="entry name" value="UPF0353/GerABKA_families"/>
</dbReference>
<dbReference type="EMBL" id="BMHF01000003">
    <property type="protein sequence ID" value="GGA28988.1"/>
    <property type="molecule type" value="Genomic_DNA"/>
</dbReference>
<gene>
    <name evidence="4" type="primary">yfkQ</name>
    <name evidence="4" type="ORF">GCM10010917_12390</name>
</gene>
<feature type="transmembrane region" description="Helical" evidence="3">
    <location>
        <begin position="413"/>
        <end position="437"/>
    </location>
</feature>
<accession>A0ABQ1FUE9</accession>
<keyword evidence="3" id="KW-0812">Transmembrane</keyword>